<keyword evidence="3" id="KW-0479">Metal-binding</keyword>
<dbReference type="Proteomes" id="UP000273643">
    <property type="component" value="Unassembled WGS sequence"/>
</dbReference>
<feature type="binding site" evidence="3">
    <location>
        <position position="111"/>
    </location>
    <ligand>
        <name>substrate</name>
    </ligand>
</feature>
<dbReference type="PRINTS" id="PR01790">
    <property type="entry name" value="SMP30FAMILY"/>
</dbReference>
<evidence type="ECO:0000256" key="2">
    <source>
        <dbReference type="PIRSR" id="PIRSR605511-1"/>
    </source>
</evidence>
<protein>
    <submittedName>
        <fullName evidence="5">Sugar lactone lactonase YvrE</fullName>
    </submittedName>
</protein>
<feature type="active site" description="Proton donor/acceptor" evidence="2">
    <location>
        <position position="210"/>
    </location>
</feature>
<evidence type="ECO:0000256" key="3">
    <source>
        <dbReference type="PIRSR" id="PIRSR605511-2"/>
    </source>
</evidence>
<dbReference type="Pfam" id="PF08450">
    <property type="entry name" value="SGL"/>
    <property type="match status" value="1"/>
</dbReference>
<evidence type="ECO:0000256" key="1">
    <source>
        <dbReference type="ARBA" id="ARBA00008853"/>
    </source>
</evidence>
<proteinExistence type="inferred from homology"/>
<dbReference type="InterPro" id="IPR013658">
    <property type="entry name" value="SGL"/>
</dbReference>
<dbReference type="EMBL" id="RJUK01000001">
    <property type="protein sequence ID" value="ROQ21884.1"/>
    <property type="molecule type" value="Genomic_DNA"/>
</dbReference>
<organism evidence="5 6">
    <name type="scientific">Marinimicrobium koreense</name>
    <dbReference type="NCBI Taxonomy" id="306545"/>
    <lineage>
        <taxon>Bacteria</taxon>
        <taxon>Pseudomonadati</taxon>
        <taxon>Pseudomonadota</taxon>
        <taxon>Gammaproteobacteria</taxon>
        <taxon>Cellvibrionales</taxon>
        <taxon>Cellvibrionaceae</taxon>
        <taxon>Marinimicrobium</taxon>
    </lineage>
</organism>
<dbReference type="AlphaFoldDB" id="A0A3N1NQ31"/>
<dbReference type="PANTHER" id="PTHR10907:SF47">
    <property type="entry name" value="REGUCALCIN"/>
    <property type="match status" value="1"/>
</dbReference>
<evidence type="ECO:0000313" key="5">
    <source>
        <dbReference type="EMBL" id="ROQ21884.1"/>
    </source>
</evidence>
<feature type="binding site" evidence="3">
    <location>
        <position position="109"/>
    </location>
    <ligand>
        <name>substrate</name>
    </ligand>
</feature>
<dbReference type="InterPro" id="IPR005511">
    <property type="entry name" value="SMP-30"/>
</dbReference>
<sequence length="303" mass="33039">MRQPECIKSLPVGNVLGEGVLWHPDQQSLWWTDILGCRLYRYHPDSDSLTEWSTPERLTAFGIVAPSQAISQAPQTLIASFDKGFALYTPETGDCHWLAHPEAHKPGNRFNDGKVDRQGRFWAGTMVEAGDPLADEDGAALYCWTADGDVQPHLRGLGISNGLCWSPDSRTAYLSDSARGVYYAYDFDAHSGSFSNRRVFALAPEGTGHDGSCVDAEGNVWNALFGGGQVVCYSPEGEVLLELEVPVSQPTCVAFGGPDLSWLLVTTARVNLSEAQLAREPEAGNLLIYQTDVKGLPVDFFRG</sequence>
<dbReference type="GO" id="GO:0019853">
    <property type="term" value="P:L-ascorbic acid biosynthetic process"/>
    <property type="evidence" value="ECO:0007669"/>
    <property type="project" value="TreeGrafter"/>
</dbReference>
<keyword evidence="3" id="KW-0862">Zinc</keyword>
<feature type="binding site" evidence="3">
    <location>
        <position position="18"/>
    </location>
    <ligand>
        <name>a divalent metal cation</name>
        <dbReference type="ChEBI" id="CHEBI:60240"/>
    </ligand>
</feature>
<dbReference type="GO" id="GO:0004341">
    <property type="term" value="F:gluconolactonase activity"/>
    <property type="evidence" value="ECO:0007669"/>
    <property type="project" value="TreeGrafter"/>
</dbReference>
<reference evidence="5 6" key="1">
    <citation type="submission" date="2018-11" db="EMBL/GenBank/DDBJ databases">
        <title>Genomic Encyclopedia of Type Strains, Phase IV (KMG-IV): sequencing the most valuable type-strain genomes for metagenomic binning, comparative biology and taxonomic classification.</title>
        <authorList>
            <person name="Goeker M."/>
        </authorList>
    </citation>
    <scope>NUCLEOTIDE SEQUENCE [LARGE SCALE GENOMIC DNA]</scope>
    <source>
        <strain evidence="5 6">DSM 16974</strain>
    </source>
</reference>
<evidence type="ECO:0000259" key="4">
    <source>
        <dbReference type="Pfam" id="PF08450"/>
    </source>
</evidence>
<comment type="caution">
    <text evidence="5">The sequence shown here is derived from an EMBL/GenBank/DDBJ whole genome shotgun (WGS) entry which is preliminary data.</text>
</comment>
<keyword evidence="6" id="KW-1185">Reference proteome</keyword>
<accession>A0A3N1NQ31</accession>
<dbReference type="GO" id="GO:0005509">
    <property type="term" value="F:calcium ion binding"/>
    <property type="evidence" value="ECO:0007669"/>
    <property type="project" value="TreeGrafter"/>
</dbReference>
<feature type="binding site" evidence="3">
    <location>
        <position position="210"/>
    </location>
    <ligand>
        <name>a divalent metal cation</name>
        <dbReference type="ChEBI" id="CHEBI:60240"/>
    </ligand>
</feature>
<feature type="domain" description="SMP-30/Gluconolactonase/LRE-like region" evidence="4">
    <location>
        <begin position="16"/>
        <end position="269"/>
    </location>
</feature>
<name>A0A3N1NQ31_9GAMM</name>
<comment type="cofactor">
    <cofactor evidence="3">
        <name>Zn(2+)</name>
        <dbReference type="ChEBI" id="CHEBI:29105"/>
    </cofactor>
    <text evidence="3">Binds 1 divalent metal cation per subunit.</text>
</comment>
<dbReference type="Gene3D" id="2.120.10.30">
    <property type="entry name" value="TolB, C-terminal domain"/>
    <property type="match status" value="1"/>
</dbReference>
<dbReference type="InterPro" id="IPR011042">
    <property type="entry name" value="6-blade_b-propeller_TolB-like"/>
</dbReference>
<comment type="similarity">
    <text evidence="1">Belongs to the SMP-30/CGR1 family.</text>
</comment>
<dbReference type="PANTHER" id="PTHR10907">
    <property type="entry name" value="REGUCALCIN"/>
    <property type="match status" value="1"/>
</dbReference>
<dbReference type="RefSeq" id="WP_211331089.1">
    <property type="nucleotide sequence ID" value="NZ_RJUK01000001.1"/>
</dbReference>
<evidence type="ECO:0000313" key="6">
    <source>
        <dbReference type="Proteomes" id="UP000273643"/>
    </source>
</evidence>
<feature type="binding site" evidence="3">
    <location>
        <position position="161"/>
    </location>
    <ligand>
        <name>a divalent metal cation</name>
        <dbReference type="ChEBI" id="CHEBI:60240"/>
    </ligand>
</feature>
<gene>
    <name evidence="5" type="ORF">EDC38_2512</name>
</gene>
<dbReference type="SUPFAM" id="SSF63829">
    <property type="entry name" value="Calcium-dependent phosphotriesterase"/>
    <property type="match status" value="1"/>
</dbReference>